<gene>
    <name evidence="2" type="ORF">URODEC1_LOCUS4472</name>
</gene>
<accession>A0ABC8VKS2</accession>
<name>A0ABC8VKS2_9POAL</name>
<feature type="region of interest" description="Disordered" evidence="1">
    <location>
        <begin position="1"/>
        <end position="23"/>
    </location>
</feature>
<dbReference type="EMBL" id="OZ075120">
    <property type="protein sequence ID" value="CAL4892872.1"/>
    <property type="molecule type" value="Genomic_DNA"/>
</dbReference>
<dbReference type="Proteomes" id="UP001497457">
    <property type="component" value="Chromosome 10rd"/>
</dbReference>
<protein>
    <submittedName>
        <fullName evidence="2">Uncharacterized protein</fullName>
    </submittedName>
</protein>
<sequence>MSMPPDDSPKSYASLSDFPPLRYDDEEDGYIKVETSDTAADVPIPPRFRPVIRMYSIIQDYHELVFDYFCGVPTLYTRPLSAPTRQGVADAEKKSPPPLQATGMQPFYMKAYVQDTGLSHFMYWARPGEEEGLLGQPPLRGISKWVKIFKANLGTFGWLGSVMRHGLEAPRCFTFTPDMVVMYFRKHGLESGGFAIMSREYCAPDRKKFSRVEIGTLAPRTILY</sequence>
<evidence type="ECO:0000313" key="3">
    <source>
        <dbReference type="Proteomes" id="UP001497457"/>
    </source>
</evidence>
<proteinExistence type="predicted"/>
<reference evidence="3" key="1">
    <citation type="submission" date="2024-06" db="EMBL/GenBank/DDBJ databases">
        <authorList>
            <person name="Ryan C."/>
        </authorList>
    </citation>
    <scope>NUCLEOTIDE SEQUENCE [LARGE SCALE GENOMIC DNA]</scope>
</reference>
<evidence type="ECO:0000256" key="1">
    <source>
        <dbReference type="SAM" id="MobiDB-lite"/>
    </source>
</evidence>
<organism evidence="2 3">
    <name type="scientific">Urochloa decumbens</name>
    <dbReference type="NCBI Taxonomy" id="240449"/>
    <lineage>
        <taxon>Eukaryota</taxon>
        <taxon>Viridiplantae</taxon>
        <taxon>Streptophyta</taxon>
        <taxon>Embryophyta</taxon>
        <taxon>Tracheophyta</taxon>
        <taxon>Spermatophyta</taxon>
        <taxon>Magnoliopsida</taxon>
        <taxon>Liliopsida</taxon>
        <taxon>Poales</taxon>
        <taxon>Poaceae</taxon>
        <taxon>PACMAD clade</taxon>
        <taxon>Panicoideae</taxon>
        <taxon>Panicodae</taxon>
        <taxon>Paniceae</taxon>
        <taxon>Melinidinae</taxon>
        <taxon>Urochloa</taxon>
    </lineage>
</organism>
<dbReference type="AlphaFoldDB" id="A0ABC8VKS2"/>
<reference evidence="2 3" key="2">
    <citation type="submission" date="2024-10" db="EMBL/GenBank/DDBJ databases">
        <authorList>
            <person name="Ryan C."/>
        </authorList>
    </citation>
    <scope>NUCLEOTIDE SEQUENCE [LARGE SCALE GENOMIC DNA]</scope>
</reference>
<keyword evidence="3" id="KW-1185">Reference proteome</keyword>
<evidence type="ECO:0000313" key="2">
    <source>
        <dbReference type="EMBL" id="CAL4892872.1"/>
    </source>
</evidence>